<dbReference type="CDD" id="cd03255">
    <property type="entry name" value="ABC_MJ0796_LolCDE_FtsE"/>
    <property type="match status" value="1"/>
</dbReference>
<dbReference type="GO" id="GO:0022857">
    <property type="term" value="F:transmembrane transporter activity"/>
    <property type="evidence" value="ECO:0007669"/>
    <property type="project" value="UniProtKB-ARBA"/>
</dbReference>
<evidence type="ECO:0000256" key="2">
    <source>
        <dbReference type="ARBA" id="ARBA00022448"/>
    </source>
</evidence>
<proteinExistence type="inferred from homology"/>
<dbReference type="Pfam" id="PF00005">
    <property type="entry name" value="ABC_tran"/>
    <property type="match status" value="1"/>
</dbReference>
<dbReference type="InterPro" id="IPR027417">
    <property type="entry name" value="P-loop_NTPase"/>
</dbReference>
<gene>
    <name evidence="6" type="ORF">E0485_11905</name>
</gene>
<dbReference type="SMART" id="SM00382">
    <property type="entry name" value="AAA"/>
    <property type="match status" value="1"/>
</dbReference>
<dbReference type="GO" id="GO:0098796">
    <property type="term" value="C:membrane protein complex"/>
    <property type="evidence" value="ECO:0007669"/>
    <property type="project" value="UniProtKB-ARBA"/>
</dbReference>
<dbReference type="AlphaFoldDB" id="A0A4R4EGA4"/>
<dbReference type="SUPFAM" id="SSF52540">
    <property type="entry name" value="P-loop containing nucleoside triphosphate hydrolases"/>
    <property type="match status" value="1"/>
</dbReference>
<accession>A0A4R4EGA4</accession>
<sequence>MLTLKQINKAYGLGEARANVLNDINLNIKQGELIVILGPSGSGKTTLLNVIGGLEFDYKGKYFFKEEEINRMRESRLIEFRRKNIGFVYQGYNLLPSLTVEENIKLGYNLAWDKKDNYNIDELLELVGMKGYNKKYPFQLSGGEQQRVSIARAIAKKPNLLLADEPTGALDDKTSSKIMDLIKKLNDIGTTIVIVTHNNEIAKIADRLIKMNSGKIVDIVENK</sequence>
<reference evidence="6 7" key="1">
    <citation type="submission" date="2019-03" db="EMBL/GenBank/DDBJ databases">
        <authorList>
            <person name="Kim M.K.M."/>
        </authorList>
    </citation>
    <scope>NUCLEOTIDE SEQUENCE [LARGE SCALE GENOMIC DNA]</scope>
    <source>
        <strain evidence="6 7">18JY21-1</strain>
    </source>
</reference>
<dbReference type="GO" id="GO:0016887">
    <property type="term" value="F:ATP hydrolysis activity"/>
    <property type="evidence" value="ECO:0007669"/>
    <property type="project" value="InterPro"/>
</dbReference>
<dbReference type="Gene3D" id="3.40.50.300">
    <property type="entry name" value="P-loop containing nucleotide triphosphate hydrolases"/>
    <property type="match status" value="1"/>
</dbReference>
<comment type="caution">
    <text evidence="6">The sequence shown here is derived from an EMBL/GenBank/DDBJ whole genome shotgun (WGS) entry which is preliminary data.</text>
</comment>
<evidence type="ECO:0000259" key="5">
    <source>
        <dbReference type="PROSITE" id="PS50893"/>
    </source>
</evidence>
<comment type="similarity">
    <text evidence="1">Belongs to the ABC transporter superfamily.</text>
</comment>
<keyword evidence="7" id="KW-1185">Reference proteome</keyword>
<evidence type="ECO:0000313" key="7">
    <source>
        <dbReference type="Proteomes" id="UP000295418"/>
    </source>
</evidence>
<dbReference type="RefSeq" id="WP_132418259.1">
    <property type="nucleotide sequence ID" value="NZ_SKFG01000010.1"/>
</dbReference>
<evidence type="ECO:0000256" key="4">
    <source>
        <dbReference type="ARBA" id="ARBA00022840"/>
    </source>
</evidence>
<dbReference type="EMBL" id="SKFG01000010">
    <property type="protein sequence ID" value="TCZ77158.1"/>
    <property type="molecule type" value="Genomic_DNA"/>
</dbReference>
<dbReference type="InterPro" id="IPR003439">
    <property type="entry name" value="ABC_transporter-like_ATP-bd"/>
</dbReference>
<dbReference type="InterPro" id="IPR017911">
    <property type="entry name" value="MacB-like_ATP-bd"/>
</dbReference>
<dbReference type="FunFam" id="3.40.50.300:FF:000032">
    <property type="entry name" value="Export ABC transporter ATP-binding protein"/>
    <property type="match status" value="1"/>
</dbReference>
<dbReference type="Proteomes" id="UP000295418">
    <property type="component" value="Unassembled WGS sequence"/>
</dbReference>
<evidence type="ECO:0000313" key="6">
    <source>
        <dbReference type="EMBL" id="TCZ77158.1"/>
    </source>
</evidence>
<keyword evidence="2" id="KW-0813">Transport</keyword>
<evidence type="ECO:0000256" key="3">
    <source>
        <dbReference type="ARBA" id="ARBA00022741"/>
    </source>
</evidence>
<dbReference type="InterPro" id="IPR017871">
    <property type="entry name" value="ABC_transporter-like_CS"/>
</dbReference>
<dbReference type="InterPro" id="IPR003593">
    <property type="entry name" value="AAA+_ATPase"/>
</dbReference>
<keyword evidence="4 6" id="KW-0067">ATP-binding</keyword>
<evidence type="ECO:0000256" key="1">
    <source>
        <dbReference type="ARBA" id="ARBA00005417"/>
    </source>
</evidence>
<dbReference type="OrthoDB" id="9791546at2"/>
<dbReference type="PROSITE" id="PS00211">
    <property type="entry name" value="ABC_TRANSPORTER_1"/>
    <property type="match status" value="1"/>
</dbReference>
<keyword evidence="3" id="KW-0547">Nucleotide-binding</keyword>
<dbReference type="PANTHER" id="PTHR42798:SF2">
    <property type="entry name" value="ABC TRANSPORTER ATP-BINDING PROTEIN MG467-RELATED"/>
    <property type="match status" value="1"/>
</dbReference>
<name>A0A4R4EGA4_9BACL</name>
<dbReference type="GO" id="GO:0005524">
    <property type="term" value="F:ATP binding"/>
    <property type="evidence" value="ECO:0007669"/>
    <property type="project" value="UniProtKB-KW"/>
</dbReference>
<organism evidence="6 7">
    <name type="scientific">Paenibacillus albiflavus</name>
    <dbReference type="NCBI Taxonomy" id="2545760"/>
    <lineage>
        <taxon>Bacteria</taxon>
        <taxon>Bacillati</taxon>
        <taxon>Bacillota</taxon>
        <taxon>Bacilli</taxon>
        <taxon>Bacillales</taxon>
        <taxon>Paenibacillaceae</taxon>
        <taxon>Paenibacillus</taxon>
    </lineage>
</organism>
<dbReference type="PANTHER" id="PTHR42798">
    <property type="entry name" value="LIPOPROTEIN-RELEASING SYSTEM ATP-BINDING PROTEIN LOLD"/>
    <property type="match status" value="1"/>
</dbReference>
<feature type="domain" description="ABC transporter" evidence="5">
    <location>
        <begin position="2"/>
        <end position="222"/>
    </location>
</feature>
<protein>
    <submittedName>
        <fullName evidence="6">ABC transporter ATP-binding protein</fullName>
    </submittedName>
</protein>
<dbReference type="PROSITE" id="PS50893">
    <property type="entry name" value="ABC_TRANSPORTER_2"/>
    <property type="match status" value="1"/>
</dbReference>